<dbReference type="EMBL" id="LN835309">
    <property type="protein sequence ID" value="CRH02382.1"/>
    <property type="molecule type" value="Genomic_DNA"/>
</dbReference>
<dbReference type="OrthoDB" id="10268103at2759"/>
<gene>
    <name evidence="4" type="primary">MTFMT</name>
    <name evidence="4" type="ORF">PRELSG_1411100</name>
</gene>
<proteinExistence type="predicted"/>
<dbReference type="GO" id="GO:0004479">
    <property type="term" value="F:methionyl-tRNA formyltransferase activity"/>
    <property type="evidence" value="ECO:0007669"/>
    <property type="project" value="UniProtKB-EC"/>
</dbReference>
<keyword evidence="1" id="KW-0812">Transmembrane</keyword>
<dbReference type="PANTHER" id="PTHR11138">
    <property type="entry name" value="METHIONYL-TRNA FORMYLTRANSFERASE"/>
    <property type="match status" value="1"/>
</dbReference>
<dbReference type="PANTHER" id="PTHR11138:SF5">
    <property type="entry name" value="METHIONYL-TRNA FORMYLTRANSFERASE, MITOCHONDRIAL"/>
    <property type="match status" value="1"/>
</dbReference>
<dbReference type="InterPro" id="IPR002376">
    <property type="entry name" value="Formyl_transf_N"/>
</dbReference>
<evidence type="ECO:0000313" key="4">
    <source>
        <dbReference type="EMBL" id="CRH02382.1"/>
    </source>
</evidence>
<dbReference type="VEuPathDB" id="PlasmoDB:PRELSG_1411100"/>
<dbReference type="InterPro" id="IPR036477">
    <property type="entry name" value="Formyl_transf_N_sf"/>
</dbReference>
<reference evidence="4 5" key="1">
    <citation type="submission" date="2015-04" db="EMBL/GenBank/DDBJ databases">
        <authorList>
            <consortium name="Pathogen Informatics"/>
        </authorList>
    </citation>
    <scope>NUCLEOTIDE SEQUENCE [LARGE SCALE GENOMIC DNA]</scope>
    <source>
        <strain evidence="4 5">SGS1</strain>
    </source>
</reference>
<feature type="domain" description="Formyl transferase N-terminal" evidence="2">
    <location>
        <begin position="225"/>
        <end position="378"/>
    </location>
</feature>
<organism evidence="4 5">
    <name type="scientific">Plasmodium relictum</name>
    <dbReference type="NCBI Taxonomy" id="85471"/>
    <lineage>
        <taxon>Eukaryota</taxon>
        <taxon>Sar</taxon>
        <taxon>Alveolata</taxon>
        <taxon>Apicomplexa</taxon>
        <taxon>Aconoidasida</taxon>
        <taxon>Haemosporida</taxon>
        <taxon>Plasmodiidae</taxon>
        <taxon>Plasmodium</taxon>
        <taxon>Plasmodium (Haemamoeba)</taxon>
    </lineage>
</organism>
<dbReference type="InterPro" id="IPR037022">
    <property type="entry name" value="Formyl_trans_C_sf"/>
</dbReference>
<protein>
    <submittedName>
        <fullName evidence="4">Methionyl-tRNA formyltransferase, putative</fullName>
        <ecNumber evidence="4">2.1.2.9</ecNumber>
    </submittedName>
</protein>
<dbReference type="Proteomes" id="UP000220158">
    <property type="component" value="Chromosome 14"/>
</dbReference>
<dbReference type="SUPFAM" id="SSF50486">
    <property type="entry name" value="FMT C-terminal domain-like"/>
    <property type="match status" value="1"/>
</dbReference>
<dbReference type="KEGG" id="prel:PRELSG_1411100"/>
<evidence type="ECO:0000256" key="1">
    <source>
        <dbReference type="SAM" id="Phobius"/>
    </source>
</evidence>
<dbReference type="SUPFAM" id="SSF53328">
    <property type="entry name" value="Formyltransferase"/>
    <property type="match status" value="1"/>
</dbReference>
<dbReference type="Gene3D" id="3.10.25.10">
    <property type="entry name" value="Formyl transferase, C-terminal domain"/>
    <property type="match status" value="1"/>
</dbReference>
<dbReference type="GO" id="GO:0005739">
    <property type="term" value="C:mitochondrion"/>
    <property type="evidence" value="ECO:0007669"/>
    <property type="project" value="TreeGrafter"/>
</dbReference>
<dbReference type="InterPro" id="IPR011034">
    <property type="entry name" value="Formyl_transferase-like_C_sf"/>
</dbReference>
<dbReference type="GeneID" id="39738542"/>
<dbReference type="Gene3D" id="3.40.50.170">
    <property type="entry name" value="Formyl transferase, N-terminal domain"/>
    <property type="match status" value="1"/>
</dbReference>
<evidence type="ECO:0000259" key="2">
    <source>
        <dbReference type="Pfam" id="PF00551"/>
    </source>
</evidence>
<dbReference type="OMA" id="GFINWPK"/>
<dbReference type="Pfam" id="PF02911">
    <property type="entry name" value="Formyl_trans_C"/>
    <property type="match status" value="1"/>
</dbReference>
<evidence type="ECO:0000313" key="5">
    <source>
        <dbReference type="Proteomes" id="UP000220158"/>
    </source>
</evidence>
<feature type="domain" description="Formyl transferase C-terminal" evidence="3">
    <location>
        <begin position="484"/>
        <end position="605"/>
    </location>
</feature>
<keyword evidence="4" id="KW-0808">Transferase</keyword>
<keyword evidence="1" id="KW-0472">Membrane</keyword>
<evidence type="ECO:0000259" key="3">
    <source>
        <dbReference type="Pfam" id="PF02911"/>
    </source>
</evidence>
<accession>A0A1J1HBC5</accession>
<dbReference type="EC" id="2.1.2.9" evidence="4"/>
<keyword evidence="1" id="KW-1133">Transmembrane helix</keyword>
<name>A0A1J1HBC5_PLARL</name>
<dbReference type="InterPro" id="IPR005793">
    <property type="entry name" value="Formyl_trans_C"/>
</dbReference>
<feature type="transmembrane region" description="Helical" evidence="1">
    <location>
        <begin position="387"/>
        <end position="409"/>
    </location>
</feature>
<sequence>MNIISSYFLQIFIIIFLRSYAYKLDYIRKLYFNKEKYYFKKFNLLINRIDVKILCDDKLKQYKLNVTKLKLNDSYIYSLKNESEKKVNNFGEIKEWNNVFDKNQNYDNYILRKKINNIINIFSKLNNTNKYLFFKDENTINLYNKKKKNNLKKYILNLTCIWNNVIKLYLENIYLEIVNIIGKTLGNKIFYVDIKKELDKRKYAIIDMLYDIYRKKYINNKNINLLFIGSNEFSNLCFKIILLIIKKLRSDIKLENVITKSPQKKGRYMILQRSDIEEEARKNKISVFYYDKVKNDIYILKNKIFDLCISVSFGEIFNNYFFRTINSNVFSLHPSLLPLYKGASPIQRSILNNESLFGYTIFLTNLNIDAGTILIKKAFCFDKNFNFNDIITILFTIGIIHLIKNIFFLSNYKLNLNETPNNTYSYFTTQNNRNEFCDFNDILNIPDKKKNSFSSTNFKLSNLNTTFENTANKSSFKDNNYAPKIKNDEKYICFFCSTSLYIHNKVRSFINWPKAECSLFIFQNNRFKVIDVKLIKTSYELNSDYNFSYYSTLYNHKCFDKIPRTFVICDKESLNIQCKNNTLLKIHKLQRRNKKIVNALDFINSIHKNDLLY</sequence>
<dbReference type="RefSeq" id="XP_028534902.1">
    <property type="nucleotide sequence ID" value="XM_028679161.1"/>
</dbReference>
<dbReference type="AlphaFoldDB" id="A0A1J1HBC5"/>
<feature type="transmembrane region" description="Helical" evidence="1">
    <location>
        <begin position="356"/>
        <end position="375"/>
    </location>
</feature>
<keyword evidence="5" id="KW-1185">Reference proteome</keyword>
<dbReference type="Pfam" id="PF00551">
    <property type="entry name" value="Formyl_trans_N"/>
    <property type="match status" value="1"/>
</dbReference>